<evidence type="ECO:0000313" key="3">
    <source>
        <dbReference type="EMBL" id="MCJ0975005.1"/>
    </source>
</evidence>
<reference evidence="3" key="1">
    <citation type="submission" date="2022-03" db="EMBL/GenBank/DDBJ databases">
        <title>Pseudomonas marianensis sp. nov., a marine bacterium isolated from deep-sea sediments of the Mariana Trench.</title>
        <authorList>
            <person name="Wei Y."/>
        </authorList>
    </citation>
    <scope>NUCLEOTIDE SEQUENCE</scope>
    <source>
        <strain evidence="3">PS1</strain>
    </source>
</reference>
<gene>
    <name evidence="3" type="ORF">MST27_16655</name>
</gene>
<feature type="region of interest" description="Disordered" evidence="1">
    <location>
        <begin position="120"/>
        <end position="140"/>
    </location>
</feature>
<feature type="signal peptide" evidence="2">
    <location>
        <begin position="1"/>
        <end position="27"/>
    </location>
</feature>
<dbReference type="Pfam" id="PF11162">
    <property type="entry name" value="DUF2946"/>
    <property type="match status" value="1"/>
</dbReference>
<sequence length="140" mass="14493">MHRPRRVPTWIAAFAVLLHLFAMPLMGAQMRASGASGGHCPMAEASRHAGHGAHATHADPIEHAASQHAAGEPAPDRSHHQGMPCCCAAGAGSLAAIPASSAVLHDPRLVPHGSLLPAAAPPVSPRYRWPSLNPRASPFA</sequence>
<dbReference type="Proteomes" id="UP001139682">
    <property type="component" value="Unassembled WGS sequence"/>
</dbReference>
<feature type="chain" id="PRO_5040834839" evidence="2">
    <location>
        <begin position="28"/>
        <end position="140"/>
    </location>
</feature>
<keyword evidence="4" id="KW-1185">Reference proteome</keyword>
<dbReference type="InterPro" id="IPR021333">
    <property type="entry name" value="DUF2946"/>
</dbReference>
<organism evidence="3 4">
    <name type="scientific">Stutzerimonas marianensis</name>
    <dbReference type="NCBI Taxonomy" id="2929513"/>
    <lineage>
        <taxon>Bacteria</taxon>
        <taxon>Pseudomonadati</taxon>
        <taxon>Pseudomonadota</taxon>
        <taxon>Gammaproteobacteria</taxon>
        <taxon>Pseudomonadales</taxon>
        <taxon>Pseudomonadaceae</taxon>
        <taxon>Stutzerimonas</taxon>
    </lineage>
</organism>
<keyword evidence="2" id="KW-0732">Signal</keyword>
<dbReference type="RefSeq" id="WP_243607064.1">
    <property type="nucleotide sequence ID" value="NZ_JALGRD010000009.1"/>
</dbReference>
<evidence type="ECO:0000256" key="1">
    <source>
        <dbReference type="SAM" id="MobiDB-lite"/>
    </source>
</evidence>
<protein>
    <submittedName>
        <fullName evidence="3">DUF2946 domain-containing protein</fullName>
    </submittedName>
</protein>
<evidence type="ECO:0000313" key="4">
    <source>
        <dbReference type="Proteomes" id="UP001139682"/>
    </source>
</evidence>
<feature type="region of interest" description="Disordered" evidence="1">
    <location>
        <begin position="33"/>
        <end position="54"/>
    </location>
</feature>
<accession>A0A9X2ATK8</accession>
<name>A0A9X2ATK8_9GAMM</name>
<dbReference type="EMBL" id="JALGRD010000009">
    <property type="protein sequence ID" value="MCJ0975005.1"/>
    <property type="molecule type" value="Genomic_DNA"/>
</dbReference>
<comment type="caution">
    <text evidence="3">The sequence shown here is derived from an EMBL/GenBank/DDBJ whole genome shotgun (WGS) entry which is preliminary data.</text>
</comment>
<dbReference type="AlphaFoldDB" id="A0A9X2ATK8"/>
<evidence type="ECO:0000256" key="2">
    <source>
        <dbReference type="SAM" id="SignalP"/>
    </source>
</evidence>
<proteinExistence type="predicted"/>